<dbReference type="EMBL" id="UGHR01000001">
    <property type="protein sequence ID" value="STQ90182.1"/>
    <property type="molecule type" value="Genomic_DNA"/>
</dbReference>
<organism evidence="1 3">
    <name type="scientific">Iodobacter fluviatilis</name>
    <dbReference type="NCBI Taxonomy" id="537"/>
    <lineage>
        <taxon>Bacteria</taxon>
        <taxon>Pseudomonadati</taxon>
        <taxon>Pseudomonadota</taxon>
        <taxon>Betaproteobacteria</taxon>
        <taxon>Neisseriales</taxon>
        <taxon>Chitinibacteraceae</taxon>
        <taxon>Iodobacter</taxon>
    </lineage>
</organism>
<dbReference type="AlphaFoldDB" id="A0A377Q5S4"/>
<dbReference type="EMBL" id="SMBT01000030">
    <property type="protein sequence ID" value="TCU80279.1"/>
    <property type="molecule type" value="Genomic_DNA"/>
</dbReference>
<dbReference type="Proteomes" id="UP000255108">
    <property type="component" value="Unassembled WGS sequence"/>
</dbReference>
<reference evidence="2 4" key="2">
    <citation type="submission" date="2019-03" db="EMBL/GenBank/DDBJ databases">
        <title>Genomic Encyclopedia of Type Strains, Phase IV (KMG-IV): sequencing the most valuable type-strain genomes for metagenomic binning, comparative biology and taxonomic classification.</title>
        <authorList>
            <person name="Goeker M."/>
        </authorList>
    </citation>
    <scope>NUCLEOTIDE SEQUENCE [LARGE SCALE GENOMIC DNA]</scope>
    <source>
        <strain evidence="2 4">DSM 3764</strain>
    </source>
</reference>
<evidence type="ECO:0000313" key="2">
    <source>
        <dbReference type="EMBL" id="TCU80279.1"/>
    </source>
</evidence>
<sequence>MDSSQRHQGQDKALLAKRHAVYQAARQARPERWRNTTRNWSWQNEVQLNPDRVIEPKTSEDLKAA</sequence>
<accession>A0A377Q5S4</accession>
<protein>
    <recommendedName>
        <fullName evidence="5">Transposase</fullName>
    </recommendedName>
</protein>
<reference evidence="1 3" key="1">
    <citation type="submission" date="2018-06" db="EMBL/GenBank/DDBJ databases">
        <authorList>
            <consortium name="Pathogen Informatics"/>
            <person name="Doyle S."/>
        </authorList>
    </citation>
    <scope>NUCLEOTIDE SEQUENCE [LARGE SCALE GENOMIC DNA]</scope>
    <source>
        <strain evidence="1 3">NCTC11159</strain>
    </source>
</reference>
<keyword evidence="4" id="KW-1185">Reference proteome</keyword>
<evidence type="ECO:0000313" key="4">
    <source>
        <dbReference type="Proteomes" id="UP000295794"/>
    </source>
</evidence>
<name>A0A377Q5S4_9NEIS</name>
<dbReference type="Proteomes" id="UP000295794">
    <property type="component" value="Unassembled WGS sequence"/>
</dbReference>
<dbReference type="RefSeq" id="WP_207916839.1">
    <property type="nucleotide sequence ID" value="NZ_CAWOLO010000030.1"/>
</dbReference>
<evidence type="ECO:0000313" key="1">
    <source>
        <dbReference type="EMBL" id="STQ90182.1"/>
    </source>
</evidence>
<evidence type="ECO:0008006" key="5">
    <source>
        <dbReference type="Google" id="ProtNLM"/>
    </source>
</evidence>
<evidence type="ECO:0000313" key="3">
    <source>
        <dbReference type="Proteomes" id="UP000255108"/>
    </source>
</evidence>
<proteinExistence type="predicted"/>
<gene>
    <name evidence="2" type="ORF">EV682_13018</name>
    <name evidence="1" type="ORF">NCTC11159_01245</name>
</gene>